<accession>A0A936K6A2</accession>
<dbReference type="Pfam" id="PF04325">
    <property type="entry name" value="DUF465"/>
    <property type="match status" value="1"/>
</dbReference>
<organism evidence="1 2">
    <name type="scientific">Candidatus Geothrix odensensis</name>
    <dbReference type="NCBI Taxonomy" id="2954440"/>
    <lineage>
        <taxon>Bacteria</taxon>
        <taxon>Pseudomonadati</taxon>
        <taxon>Acidobacteriota</taxon>
        <taxon>Holophagae</taxon>
        <taxon>Holophagales</taxon>
        <taxon>Holophagaceae</taxon>
        <taxon>Geothrix</taxon>
    </lineage>
</organism>
<proteinExistence type="predicted"/>
<dbReference type="InterPro" id="IPR038444">
    <property type="entry name" value="DUF465_sf"/>
</dbReference>
<gene>
    <name evidence="1" type="ORF">IPN91_00610</name>
</gene>
<dbReference type="EMBL" id="JADKCH010000001">
    <property type="protein sequence ID" value="MBK8571147.1"/>
    <property type="molecule type" value="Genomic_DNA"/>
</dbReference>
<dbReference type="AlphaFoldDB" id="A0A936K6A2"/>
<sequence>MDFLRPELQERLMKEHFEFRKLMEEHKSADSRLGDLQKKPSLSAKESLEEVELKKIKLRAKERIYHIVQEASKRADQ</sequence>
<protein>
    <submittedName>
        <fullName evidence="1">DUF465 domain-containing protein</fullName>
    </submittedName>
</protein>
<dbReference type="Proteomes" id="UP000709959">
    <property type="component" value="Unassembled WGS sequence"/>
</dbReference>
<comment type="caution">
    <text evidence="1">The sequence shown here is derived from an EMBL/GenBank/DDBJ whole genome shotgun (WGS) entry which is preliminary data.</text>
</comment>
<evidence type="ECO:0000313" key="2">
    <source>
        <dbReference type="Proteomes" id="UP000709959"/>
    </source>
</evidence>
<reference evidence="1 2" key="1">
    <citation type="submission" date="2020-10" db="EMBL/GenBank/DDBJ databases">
        <title>Connecting structure to function with the recovery of over 1000 high-quality activated sludge metagenome-assembled genomes encoding full-length rRNA genes using long-read sequencing.</title>
        <authorList>
            <person name="Singleton C.M."/>
            <person name="Petriglieri F."/>
            <person name="Kristensen J.M."/>
            <person name="Kirkegaard R.H."/>
            <person name="Michaelsen T.Y."/>
            <person name="Andersen M.H."/>
            <person name="Karst S.M."/>
            <person name="Dueholm M.S."/>
            <person name="Nielsen P.H."/>
            <person name="Albertsen M."/>
        </authorList>
    </citation>
    <scope>NUCLEOTIDE SEQUENCE [LARGE SCALE GENOMIC DNA]</scope>
    <source>
        <strain evidence="1">OdNE_18-Q3-R46-58_MAXAC.008</strain>
    </source>
</reference>
<name>A0A936K6A2_9BACT</name>
<dbReference type="InterPro" id="IPR007420">
    <property type="entry name" value="DUF465"/>
</dbReference>
<dbReference type="Gene3D" id="6.10.280.50">
    <property type="match status" value="1"/>
</dbReference>
<evidence type="ECO:0000313" key="1">
    <source>
        <dbReference type="EMBL" id="MBK8571147.1"/>
    </source>
</evidence>